<sequence length="199" mass="21302">MRNTRPAKYIPLFNRFTPRSGETSLHWQIVDDSTYHASSRPAPNGSERVETGSFRLRVAHHAPRDLQRRQKGPDSHVADQQARQADQQFAAQALGQKRDPAAGAAPEARDPALGHAARRPDQGPDAPAARPGNFAGNRPNAAEIGAARRVSGFGARRKAPDSCWRVAAADGQGLCAPVRHADPGPPDRKSAGTGCQGPF</sequence>
<protein>
    <submittedName>
        <fullName evidence="2">Uncharacterized protein</fullName>
    </submittedName>
</protein>
<evidence type="ECO:0000256" key="1">
    <source>
        <dbReference type="SAM" id="MobiDB-lite"/>
    </source>
</evidence>
<feature type="compositionally biased region" description="Basic and acidic residues" evidence="1">
    <location>
        <begin position="62"/>
        <end position="77"/>
    </location>
</feature>
<dbReference type="EMBL" id="JAHLUX010000001">
    <property type="protein sequence ID" value="KAG7821977.1"/>
    <property type="molecule type" value="Genomic_DNA"/>
</dbReference>
<accession>A0AAN6I7V4</accession>
<organism evidence="2 3">
    <name type="scientific">Pichia angusta</name>
    <name type="common">Yeast</name>
    <name type="synonym">Hansenula polymorpha</name>
    <dbReference type="NCBI Taxonomy" id="870730"/>
    <lineage>
        <taxon>Eukaryota</taxon>
        <taxon>Fungi</taxon>
        <taxon>Dikarya</taxon>
        <taxon>Ascomycota</taxon>
        <taxon>Saccharomycotina</taxon>
        <taxon>Pichiomycetes</taxon>
        <taxon>Pichiales</taxon>
        <taxon>Pichiaceae</taxon>
        <taxon>Ogataea</taxon>
    </lineage>
</organism>
<comment type="caution">
    <text evidence="2">The sequence shown here is derived from an EMBL/GenBank/DDBJ whole genome shotgun (WGS) entry which is preliminary data.</text>
</comment>
<dbReference type="Proteomes" id="UP001196530">
    <property type="component" value="Unassembled WGS sequence"/>
</dbReference>
<dbReference type="GeneID" id="66124503"/>
<reference evidence="2" key="1">
    <citation type="journal article" date="2021" name="G3 (Bethesda)">
        <title>Genomic diversity, chromosomal rearrangements, and interspecies hybridization in the ogataea polymorpha species complex.</title>
        <authorList>
            <person name="Hanson S.J."/>
            <person name="Cinneide E.O."/>
            <person name="Salzberg L.I."/>
            <person name="Wolfe K.H."/>
            <person name="McGowan J."/>
            <person name="Fitzpatrick D.A."/>
            <person name="Matlin K."/>
        </authorList>
    </citation>
    <scope>NUCLEOTIDE SEQUENCE</scope>
    <source>
        <strain evidence="2">61-244</strain>
    </source>
</reference>
<dbReference type="RefSeq" id="XP_043062347.1">
    <property type="nucleotide sequence ID" value="XM_043205227.1"/>
</dbReference>
<evidence type="ECO:0000313" key="2">
    <source>
        <dbReference type="EMBL" id="KAG7821977.1"/>
    </source>
</evidence>
<feature type="region of interest" description="Disordered" evidence="1">
    <location>
        <begin position="114"/>
        <end position="142"/>
    </location>
</feature>
<evidence type="ECO:0000313" key="3">
    <source>
        <dbReference type="Proteomes" id="UP001196530"/>
    </source>
</evidence>
<feature type="region of interest" description="Disordered" evidence="1">
    <location>
        <begin position="34"/>
        <end position="85"/>
    </location>
</feature>
<name>A0AAN6I7V4_PICAN</name>
<proteinExistence type="predicted"/>
<feature type="compositionally biased region" description="Basic and acidic residues" evidence="1">
    <location>
        <begin position="179"/>
        <end position="190"/>
    </location>
</feature>
<feature type="region of interest" description="Disordered" evidence="1">
    <location>
        <begin position="176"/>
        <end position="199"/>
    </location>
</feature>
<dbReference type="AlphaFoldDB" id="A0AAN6I7V4"/>
<gene>
    <name evidence="2" type="ORF">KL928_000452</name>
</gene>